<dbReference type="InterPro" id="IPR001623">
    <property type="entry name" value="DnaJ_domain"/>
</dbReference>
<dbReference type="GO" id="GO:0051082">
    <property type="term" value="F:unfolded protein binding"/>
    <property type="evidence" value="ECO:0007669"/>
    <property type="project" value="TreeGrafter"/>
</dbReference>
<dbReference type="PRINTS" id="PR00625">
    <property type="entry name" value="JDOMAIN"/>
</dbReference>
<evidence type="ECO:0000256" key="1">
    <source>
        <dbReference type="SAM" id="MobiDB-lite"/>
    </source>
</evidence>
<feature type="domain" description="J" evidence="3">
    <location>
        <begin position="3"/>
        <end position="69"/>
    </location>
</feature>
<dbReference type="SUPFAM" id="SSF46565">
    <property type="entry name" value="Chaperone J-domain"/>
    <property type="match status" value="1"/>
</dbReference>
<feature type="region of interest" description="Disordered" evidence="1">
    <location>
        <begin position="66"/>
        <end position="96"/>
    </location>
</feature>
<dbReference type="CDD" id="cd06257">
    <property type="entry name" value="DnaJ"/>
    <property type="match status" value="1"/>
</dbReference>
<dbReference type="GO" id="GO:0044183">
    <property type="term" value="F:protein folding chaperone"/>
    <property type="evidence" value="ECO:0007669"/>
    <property type="project" value="TreeGrafter"/>
</dbReference>
<dbReference type="EMBL" id="CAUJNA010003327">
    <property type="protein sequence ID" value="CAJ1399205.1"/>
    <property type="molecule type" value="Genomic_DNA"/>
</dbReference>
<evidence type="ECO:0000313" key="5">
    <source>
        <dbReference type="Proteomes" id="UP001178507"/>
    </source>
</evidence>
<feature type="transmembrane region" description="Helical" evidence="2">
    <location>
        <begin position="369"/>
        <end position="387"/>
    </location>
</feature>
<keyword evidence="2" id="KW-1133">Transmembrane helix</keyword>
<reference evidence="4" key="1">
    <citation type="submission" date="2023-08" db="EMBL/GenBank/DDBJ databases">
        <authorList>
            <person name="Chen Y."/>
            <person name="Shah S."/>
            <person name="Dougan E. K."/>
            <person name="Thang M."/>
            <person name="Chan C."/>
        </authorList>
    </citation>
    <scope>NUCLEOTIDE SEQUENCE</scope>
</reference>
<dbReference type="PANTHER" id="PTHR43948:SF14">
    <property type="entry name" value="PROTEIN DNAJ, PUTATIVE-RELATED"/>
    <property type="match status" value="1"/>
</dbReference>
<accession>A0AA36J409</accession>
<proteinExistence type="predicted"/>
<dbReference type="GO" id="GO:0005737">
    <property type="term" value="C:cytoplasm"/>
    <property type="evidence" value="ECO:0007669"/>
    <property type="project" value="TreeGrafter"/>
</dbReference>
<evidence type="ECO:0000259" key="3">
    <source>
        <dbReference type="PROSITE" id="PS50076"/>
    </source>
</evidence>
<dbReference type="GO" id="GO:0005634">
    <property type="term" value="C:nucleus"/>
    <property type="evidence" value="ECO:0007669"/>
    <property type="project" value="TreeGrafter"/>
</dbReference>
<evidence type="ECO:0000313" key="4">
    <source>
        <dbReference type="EMBL" id="CAJ1399205.1"/>
    </source>
</evidence>
<dbReference type="SMART" id="SM00271">
    <property type="entry name" value="DnaJ"/>
    <property type="match status" value="1"/>
</dbReference>
<comment type="caution">
    <text evidence="4">The sequence shown here is derived from an EMBL/GenBank/DDBJ whole genome shotgun (WGS) entry which is preliminary data.</text>
</comment>
<dbReference type="Pfam" id="PF00226">
    <property type="entry name" value="DnaJ"/>
    <property type="match status" value="1"/>
</dbReference>
<keyword evidence="5" id="KW-1185">Reference proteome</keyword>
<dbReference type="Proteomes" id="UP001178507">
    <property type="component" value="Unassembled WGS sequence"/>
</dbReference>
<dbReference type="AlphaFoldDB" id="A0AA36J409"/>
<organism evidence="4 5">
    <name type="scientific">Effrenium voratum</name>
    <dbReference type="NCBI Taxonomy" id="2562239"/>
    <lineage>
        <taxon>Eukaryota</taxon>
        <taxon>Sar</taxon>
        <taxon>Alveolata</taxon>
        <taxon>Dinophyceae</taxon>
        <taxon>Suessiales</taxon>
        <taxon>Symbiodiniaceae</taxon>
        <taxon>Effrenium</taxon>
    </lineage>
</organism>
<feature type="compositionally biased region" description="Polar residues" evidence="1">
    <location>
        <begin position="159"/>
        <end position="175"/>
    </location>
</feature>
<dbReference type="InterPro" id="IPR036869">
    <property type="entry name" value="J_dom_sf"/>
</dbReference>
<dbReference type="Gene3D" id="1.10.287.110">
    <property type="entry name" value="DnaJ domain"/>
    <property type="match status" value="1"/>
</dbReference>
<dbReference type="PROSITE" id="PS50076">
    <property type="entry name" value="DNAJ_2"/>
    <property type="match status" value="1"/>
</dbReference>
<dbReference type="PANTHER" id="PTHR43948">
    <property type="entry name" value="DNAJ HOMOLOG SUBFAMILY B"/>
    <property type="match status" value="1"/>
</dbReference>
<protein>
    <recommendedName>
        <fullName evidence="3">J domain-containing protein</fullName>
    </recommendedName>
</protein>
<feature type="region of interest" description="Disordered" evidence="1">
    <location>
        <begin position="154"/>
        <end position="177"/>
    </location>
</feature>
<name>A0AA36J409_9DINO</name>
<keyword evidence="2" id="KW-0472">Membrane</keyword>
<dbReference type="GO" id="GO:0051087">
    <property type="term" value="F:protein-folding chaperone binding"/>
    <property type="evidence" value="ECO:0007669"/>
    <property type="project" value="TreeGrafter"/>
</dbReference>
<gene>
    <name evidence="4" type="ORF">EVOR1521_LOCUS22782</name>
</gene>
<evidence type="ECO:0000256" key="2">
    <source>
        <dbReference type="SAM" id="Phobius"/>
    </source>
</evidence>
<keyword evidence="2" id="KW-0812">Transmembrane</keyword>
<sequence length="403" mass="44788">MGDFYGVLGLTPSASDAEIRHAYKKAALRWHPDKNPQDRAQAEVMFKKIAAAYKVLIDPAQRRAFDAKSGPPSGLRREPGVMQRAPAPAPAAPASAAMPEVNIEDAYNLFRDFFGHDPFKDFDKLAASMGADVSNGYIVSSSRSFATPPCRAAAATRPHTVSRSVPNPSQPSSAGRRSLLARCVSEQGVAYRRSPNLADRENSFAGPVFNDIMPIEALQGDWLQTAKGWLPRSVQGRDVMEVLDPSLVLQAKCISAQGVAYRRSTDLADRIVEINGPGLEEVVAVEERTGEWLRCKDGWLPLSIGGNPVFQLYAETRQVQPAPSAPEPEPETHRTWQWPWEGLTSSWTWYFVRTYWSWSYRFAHSYPSLALSVAAVSCSSLCIVLYFTRMMVRGWWYALPSFR</sequence>